<evidence type="ECO:0000256" key="1">
    <source>
        <dbReference type="SAM" id="MobiDB-lite"/>
    </source>
</evidence>
<gene>
    <name evidence="2" type="ORF">FVE85_5246</name>
</gene>
<evidence type="ECO:0000313" key="3">
    <source>
        <dbReference type="Proteomes" id="UP000324585"/>
    </source>
</evidence>
<accession>A0A5J4Z1F1</accession>
<protein>
    <submittedName>
        <fullName evidence="2">Uncharacterized protein</fullName>
    </submittedName>
</protein>
<feature type="region of interest" description="Disordered" evidence="1">
    <location>
        <begin position="68"/>
        <end position="89"/>
    </location>
</feature>
<reference evidence="3" key="1">
    <citation type="journal article" date="2019" name="Nat. Commun.">
        <title>Expansion of phycobilisome linker gene families in mesophilic red algae.</title>
        <authorList>
            <person name="Lee J."/>
            <person name="Kim D."/>
            <person name="Bhattacharya D."/>
            <person name="Yoon H.S."/>
        </authorList>
    </citation>
    <scope>NUCLEOTIDE SEQUENCE [LARGE SCALE GENOMIC DNA]</scope>
    <source>
        <strain evidence="3">CCMP 1328</strain>
    </source>
</reference>
<comment type="caution">
    <text evidence="2">The sequence shown here is derived from an EMBL/GenBank/DDBJ whole genome shotgun (WGS) entry which is preliminary data.</text>
</comment>
<proteinExistence type="predicted"/>
<dbReference type="Proteomes" id="UP000324585">
    <property type="component" value="Unassembled WGS sequence"/>
</dbReference>
<name>A0A5J4Z1F1_PORPP</name>
<dbReference type="EMBL" id="VRMN01000001">
    <property type="protein sequence ID" value="KAA8497661.1"/>
    <property type="molecule type" value="Genomic_DNA"/>
</dbReference>
<organism evidence="2 3">
    <name type="scientific">Porphyridium purpureum</name>
    <name type="common">Red alga</name>
    <name type="synonym">Porphyridium cruentum</name>
    <dbReference type="NCBI Taxonomy" id="35688"/>
    <lineage>
        <taxon>Eukaryota</taxon>
        <taxon>Rhodophyta</taxon>
        <taxon>Bangiophyceae</taxon>
        <taxon>Porphyridiales</taxon>
        <taxon>Porphyridiaceae</taxon>
        <taxon>Porphyridium</taxon>
    </lineage>
</organism>
<evidence type="ECO:0000313" key="2">
    <source>
        <dbReference type="EMBL" id="KAA8497661.1"/>
    </source>
</evidence>
<dbReference type="OrthoDB" id="10494762at2759"/>
<dbReference type="AlphaFoldDB" id="A0A5J4Z1F1"/>
<keyword evidence="3" id="KW-1185">Reference proteome</keyword>
<sequence>MMDEPVEKKRRVDDASVSAVALEVQNGPDVCQQGTGEEEGDVLEVGGLSLCVGTRLVVAWDLVRDLEGTSEVSTGGGEEDAREEKVGRDERVQAEQRECVWWGCELLRVTDEQELGKPVCVVLYDKHEEYEPEESKCVFLSETLLWDCSSKTELTFALEEDEFDNPHDELMVRIAEKPSVSCAEVCDLQDAIDARWGINSVEAGMDEFAKLPLSQQSVLADRWRSFADKVKERMVRFGASKGDSYVMTRQDMEHIVSEVRVELRAEMSNNL</sequence>